<comment type="caution">
    <text evidence="2">The sequence shown here is derived from an EMBL/GenBank/DDBJ whole genome shotgun (WGS) entry which is preliminary data.</text>
</comment>
<proteinExistence type="predicted"/>
<keyword evidence="1" id="KW-1133">Transmembrane helix</keyword>
<name>A0ABM9YR37_ACIRA</name>
<keyword evidence="1" id="KW-0472">Membrane</keyword>
<feature type="transmembrane region" description="Helical" evidence="1">
    <location>
        <begin position="26"/>
        <end position="50"/>
    </location>
</feature>
<evidence type="ECO:0000256" key="1">
    <source>
        <dbReference type="SAM" id="Phobius"/>
    </source>
</evidence>
<evidence type="ECO:0000313" key="2">
    <source>
        <dbReference type="EMBL" id="EET83527.1"/>
    </source>
</evidence>
<keyword evidence="3" id="KW-1185">Reference proteome</keyword>
<sequence>MLNRETLTSPYLQELNPLSKYEYTQLTLYMIVLGIFISIFLYTCSALGYFHMT</sequence>
<evidence type="ECO:0000313" key="3">
    <source>
        <dbReference type="Proteomes" id="UP000018419"/>
    </source>
</evidence>
<protein>
    <submittedName>
        <fullName evidence="2">Uncharacterized protein</fullName>
    </submittedName>
</protein>
<keyword evidence="1" id="KW-0812">Transmembrane</keyword>
<organism evidence="2 3">
    <name type="scientific">Acinetobacter radioresistens SK82</name>
    <dbReference type="NCBI Taxonomy" id="596318"/>
    <lineage>
        <taxon>Bacteria</taxon>
        <taxon>Pseudomonadati</taxon>
        <taxon>Pseudomonadota</taxon>
        <taxon>Gammaproteobacteria</taxon>
        <taxon>Moraxellales</taxon>
        <taxon>Moraxellaceae</taxon>
        <taxon>Acinetobacter</taxon>
    </lineage>
</organism>
<gene>
    <name evidence="2" type="ORF">ACIRA0001_0861</name>
</gene>
<reference evidence="2 3" key="1">
    <citation type="submission" date="2009-07" db="EMBL/GenBank/DDBJ databases">
        <authorList>
            <person name="Madupu R."/>
            <person name="Durkin A.S."/>
            <person name="Torralba M."/>
            <person name="Methe B."/>
            <person name="Sutton G.G."/>
            <person name="Strausberg R.L."/>
            <person name="Nelson K.E."/>
        </authorList>
    </citation>
    <scope>NUCLEOTIDE SEQUENCE [LARGE SCALE GENOMIC DNA]</scope>
    <source>
        <strain evidence="2 3">SK82</strain>
    </source>
</reference>
<dbReference type="EMBL" id="ACVR01000015">
    <property type="protein sequence ID" value="EET83527.1"/>
    <property type="molecule type" value="Genomic_DNA"/>
</dbReference>
<dbReference type="Proteomes" id="UP000018419">
    <property type="component" value="Unassembled WGS sequence"/>
</dbReference>
<accession>A0ABM9YR37</accession>